<sequence length="186" mass="21191">MYAEVHRRTRQLRVPRGRVWNRACRIIKLQAKTVLIDNWRAYLANPALPEKRTVDAVRPCLAEWLDSRRHGLTYRATQVLTGHGCFGEYLCRIGKEAATNCHHCEAERDTAQHTLEECPAWAEQRRVLREVVGDDLSLPAIVAAMVGDQSKWRAFLTFCGQVMSAKEEAERIRRGVVTQDAADPPN</sequence>
<evidence type="ECO:0000313" key="1">
    <source>
        <dbReference type="Proteomes" id="UP000504618"/>
    </source>
</evidence>
<protein>
    <submittedName>
        <fullName evidence="2">Uncharacterized protein LOC112461642</fullName>
    </submittedName>
</protein>
<dbReference type="GeneID" id="112461642"/>
<name>A0A6J1QLD6_9HYME</name>
<dbReference type="AlphaFoldDB" id="A0A6J1QLD6"/>
<dbReference type="Proteomes" id="UP000504618">
    <property type="component" value="Unplaced"/>
</dbReference>
<keyword evidence="1" id="KW-1185">Reference proteome</keyword>
<accession>A0A6J1QLD6</accession>
<organism evidence="1 2">
    <name type="scientific">Temnothorax curvispinosus</name>
    <dbReference type="NCBI Taxonomy" id="300111"/>
    <lineage>
        <taxon>Eukaryota</taxon>
        <taxon>Metazoa</taxon>
        <taxon>Ecdysozoa</taxon>
        <taxon>Arthropoda</taxon>
        <taxon>Hexapoda</taxon>
        <taxon>Insecta</taxon>
        <taxon>Pterygota</taxon>
        <taxon>Neoptera</taxon>
        <taxon>Endopterygota</taxon>
        <taxon>Hymenoptera</taxon>
        <taxon>Apocrita</taxon>
        <taxon>Aculeata</taxon>
        <taxon>Formicoidea</taxon>
        <taxon>Formicidae</taxon>
        <taxon>Myrmicinae</taxon>
        <taxon>Temnothorax</taxon>
    </lineage>
</organism>
<reference evidence="2" key="1">
    <citation type="submission" date="2025-08" db="UniProtKB">
        <authorList>
            <consortium name="RefSeq"/>
        </authorList>
    </citation>
    <scope>IDENTIFICATION</scope>
    <source>
        <tissue evidence="2">Whole body</tissue>
    </source>
</reference>
<evidence type="ECO:0000313" key="2">
    <source>
        <dbReference type="RefSeq" id="XP_024882728.1"/>
    </source>
</evidence>
<dbReference type="OrthoDB" id="8058917at2759"/>
<gene>
    <name evidence="2" type="primary">LOC112461642</name>
</gene>
<dbReference type="RefSeq" id="XP_024882728.1">
    <property type="nucleotide sequence ID" value="XM_025026960.1"/>
</dbReference>
<proteinExistence type="predicted"/>